<protein>
    <submittedName>
        <fullName evidence="1">Uncharacterized protein</fullName>
    </submittedName>
</protein>
<dbReference type="Proteomes" id="UP000464577">
    <property type="component" value="Chromosome"/>
</dbReference>
<dbReference type="AlphaFoldDB" id="A0A6P1VMF2"/>
<dbReference type="RefSeq" id="WP_162384665.1">
    <property type="nucleotide sequence ID" value="NZ_CP045997.1"/>
</dbReference>
<evidence type="ECO:0000313" key="1">
    <source>
        <dbReference type="EMBL" id="QHV94243.1"/>
    </source>
</evidence>
<name>A0A6P1VMF2_9BACT</name>
<dbReference type="KEGG" id="senf:GJR95_04025"/>
<dbReference type="EMBL" id="CP045997">
    <property type="protein sequence ID" value="QHV94243.1"/>
    <property type="molecule type" value="Genomic_DNA"/>
</dbReference>
<evidence type="ECO:0000313" key="2">
    <source>
        <dbReference type="Proteomes" id="UP000464577"/>
    </source>
</evidence>
<accession>A0A6P1VMF2</accession>
<keyword evidence="2" id="KW-1185">Reference proteome</keyword>
<organism evidence="1 2">
    <name type="scientific">Spirosoma endbachense</name>
    <dbReference type="NCBI Taxonomy" id="2666025"/>
    <lineage>
        <taxon>Bacteria</taxon>
        <taxon>Pseudomonadati</taxon>
        <taxon>Bacteroidota</taxon>
        <taxon>Cytophagia</taxon>
        <taxon>Cytophagales</taxon>
        <taxon>Cytophagaceae</taxon>
        <taxon>Spirosoma</taxon>
    </lineage>
</organism>
<proteinExistence type="predicted"/>
<reference evidence="1 2" key="1">
    <citation type="submission" date="2019-11" db="EMBL/GenBank/DDBJ databases">
        <title>Spirosoma endbachense sp. nov., isolated from a natural salt meadow.</title>
        <authorList>
            <person name="Rojas J."/>
            <person name="Ambika Manirajan B."/>
            <person name="Ratering S."/>
            <person name="Suarez C."/>
            <person name="Geissler-Plaum R."/>
            <person name="Schnell S."/>
        </authorList>
    </citation>
    <scope>NUCLEOTIDE SEQUENCE [LARGE SCALE GENOMIC DNA]</scope>
    <source>
        <strain evidence="1 2">I-24</strain>
    </source>
</reference>
<sequence length="85" mass="9443">MLRSDCAFVAIWAESTVFASMKGLTLEQDLYSDYLLVNQQQATATRLGALLEQQLSHDRLTRSLSRPTMARLNAGKLSSFCVTDS</sequence>
<gene>
    <name evidence="1" type="ORF">GJR95_04025</name>
</gene>